<evidence type="ECO:0000256" key="1">
    <source>
        <dbReference type="SAM" id="MobiDB-lite"/>
    </source>
</evidence>
<name>A0A6A4TG17_SCOMX</name>
<sequence>MGEETDIIRQQGERERGRDWREREKDSITREKQSVVFSVLEERFRAEVESQAHSLENMSPARNKLDFKKRECDPALQQTWTTRADSAERRYSHLCH</sequence>
<proteinExistence type="predicted"/>
<organism evidence="2 3">
    <name type="scientific">Scophthalmus maximus</name>
    <name type="common">Turbot</name>
    <name type="synonym">Psetta maxima</name>
    <dbReference type="NCBI Taxonomy" id="52904"/>
    <lineage>
        <taxon>Eukaryota</taxon>
        <taxon>Metazoa</taxon>
        <taxon>Chordata</taxon>
        <taxon>Craniata</taxon>
        <taxon>Vertebrata</taxon>
        <taxon>Euteleostomi</taxon>
        <taxon>Actinopterygii</taxon>
        <taxon>Neopterygii</taxon>
        <taxon>Teleostei</taxon>
        <taxon>Neoteleostei</taxon>
        <taxon>Acanthomorphata</taxon>
        <taxon>Carangaria</taxon>
        <taxon>Pleuronectiformes</taxon>
        <taxon>Pleuronectoidei</taxon>
        <taxon>Scophthalmidae</taxon>
        <taxon>Scophthalmus</taxon>
    </lineage>
</organism>
<comment type="caution">
    <text evidence="2">The sequence shown here is derived from an EMBL/GenBank/DDBJ whole genome shotgun (WGS) entry which is preliminary data.</text>
</comment>
<protein>
    <submittedName>
        <fullName evidence="2">Uncharacterized protein</fullName>
    </submittedName>
</protein>
<reference evidence="2 3" key="1">
    <citation type="submission" date="2019-06" db="EMBL/GenBank/DDBJ databases">
        <title>Draft genomes of female and male turbot (Scophthalmus maximus).</title>
        <authorList>
            <person name="Xu H."/>
            <person name="Xu X.-W."/>
            <person name="Shao C."/>
            <person name="Chen S."/>
        </authorList>
    </citation>
    <scope>NUCLEOTIDE SEQUENCE [LARGE SCALE GENOMIC DNA]</scope>
    <source>
        <strain evidence="2">Ysfricsl-2016a</strain>
        <tissue evidence="2">Blood</tissue>
    </source>
</reference>
<dbReference type="EMBL" id="VEVO01000004">
    <property type="protein sequence ID" value="KAF0043378.1"/>
    <property type="molecule type" value="Genomic_DNA"/>
</dbReference>
<dbReference type="AlphaFoldDB" id="A0A6A4TG17"/>
<feature type="region of interest" description="Disordered" evidence="1">
    <location>
        <begin position="1"/>
        <end position="29"/>
    </location>
</feature>
<accession>A0A6A4TG17</accession>
<evidence type="ECO:0000313" key="2">
    <source>
        <dbReference type="EMBL" id="KAF0043378.1"/>
    </source>
</evidence>
<feature type="compositionally biased region" description="Basic and acidic residues" evidence="1">
    <location>
        <begin position="11"/>
        <end position="29"/>
    </location>
</feature>
<dbReference type="Proteomes" id="UP000438429">
    <property type="component" value="Unassembled WGS sequence"/>
</dbReference>
<evidence type="ECO:0000313" key="3">
    <source>
        <dbReference type="Proteomes" id="UP000438429"/>
    </source>
</evidence>
<gene>
    <name evidence="2" type="ORF">F2P81_004715</name>
</gene>